<feature type="transmembrane region" description="Helical" evidence="1">
    <location>
        <begin position="6"/>
        <end position="26"/>
    </location>
</feature>
<protein>
    <recommendedName>
        <fullName evidence="2">GH18 domain-containing protein</fullName>
    </recommendedName>
</protein>
<dbReference type="Pfam" id="PF07833">
    <property type="entry name" value="Cu_amine_oxidN1"/>
    <property type="match status" value="1"/>
</dbReference>
<dbReference type="InterPro" id="IPR012854">
    <property type="entry name" value="Cu_amine_oxidase-like_N"/>
</dbReference>
<dbReference type="InterPro" id="IPR011583">
    <property type="entry name" value="Chitinase_II/V-like_cat"/>
</dbReference>
<gene>
    <name evidence="3" type="ORF">KVH43_01245</name>
</gene>
<evidence type="ECO:0000256" key="1">
    <source>
        <dbReference type="SAM" id="Phobius"/>
    </source>
</evidence>
<organism evidence="3 4">
    <name type="scientific">Crassaminicella indica</name>
    <dbReference type="NCBI Taxonomy" id="2855394"/>
    <lineage>
        <taxon>Bacteria</taxon>
        <taxon>Bacillati</taxon>
        <taxon>Bacillota</taxon>
        <taxon>Clostridia</taxon>
        <taxon>Eubacteriales</taxon>
        <taxon>Clostridiaceae</taxon>
        <taxon>Crassaminicella</taxon>
    </lineage>
</organism>
<reference evidence="3" key="1">
    <citation type="submission" date="2021-07" db="EMBL/GenBank/DDBJ databases">
        <title>Complete genome sequence of Crassaminicella sp. 143-21, isolated from a deep-sea hydrothermal vent.</title>
        <authorList>
            <person name="Li X."/>
        </authorList>
    </citation>
    <scope>NUCLEOTIDE SEQUENCE</scope>
    <source>
        <strain evidence="3">143-21</strain>
    </source>
</reference>
<dbReference type="Proteomes" id="UP000886818">
    <property type="component" value="Chromosome"/>
</dbReference>
<evidence type="ECO:0000313" key="3">
    <source>
        <dbReference type="EMBL" id="QXM06429.1"/>
    </source>
</evidence>
<dbReference type="Pfam" id="PF00704">
    <property type="entry name" value="Glyco_hydro_18"/>
    <property type="match status" value="1"/>
</dbReference>
<keyword evidence="1" id="KW-1133">Transmembrane helix</keyword>
<feature type="domain" description="GH18" evidence="2">
    <location>
        <begin position="237"/>
        <end position="551"/>
    </location>
</feature>
<dbReference type="SMART" id="SM00636">
    <property type="entry name" value="Glyco_18"/>
    <property type="match status" value="1"/>
</dbReference>
<evidence type="ECO:0000313" key="4">
    <source>
        <dbReference type="Proteomes" id="UP000886818"/>
    </source>
</evidence>
<dbReference type="PANTHER" id="PTHR46066:SF2">
    <property type="entry name" value="CHITINASE DOMAIN-CONTAINING PROTEIN 1"/>
    <property type="match status" value="1"/>
</dbReference>
<evidence type="ECO:0000259" key="2">
    <source>
        <dbReference type="PROSITE" id="PS51910"/>
    </source>
</evidence>
<keyword evidence="4" id="KW-1185">Reference proteome</keyword>
<accession>A0ABX8RDB7</accession>
<dbReference type="EMBL" id="CP078093">
    <property type="protein sequence ID" value="QXM06429.1"/>
    <property type="molecule type" value="Genomic_DNA"/>
</dbReference>
<name>A0ABX8RDB7_9CLOT</name>
<dbReference type="InterPro" id="IPR001223">
    <property type="entry name" value="Glyco_hydro18_cat"/>
</dbReference>
<dbReference type="PANTHER" id="PTHR46066">
    <property type="entry name" value="CHITINASE DOMAIN-CONTAINING PROTEIN 1 FAMILY MEMBER"/>
    <property type="match status" value="1"/>
</dbReference>
<proteinExistence type="predicted"/>
<dbReference type="RefSeq" id="WP_218283125.1">
    <property type="nucleotide sequence ID" value="NZ_CP078093.1"/>
</dbReference>
<keyword evidence="1" id="KW-0472">Membrane</keyword>
<dbReference type="PROSITE" id="PS51910">
    <property type="entry name" value="GH18_2"/>
    <property type="match status" value="1"/>
</dbReference>
<keyword evidence="1" id="KW-0812">Transmembrane</keyword>
<sequence>MKNKNIIVVLMITFMTLGAMLGILEWKKENSILDKKISLIIEDQKINDAKEPYLDHTGIYIPYDVVKDYLYEDIYLDKNNKRVFVDLKNRDIVLEDDSLSDFIKDNEICINVPTKKIKDVVYVQADLLSKIFEIDIQYIEDTKTVIIDYFAQKTILGELIEEAKIKTDDVFGFKKLEKGDVVKIFGEEENFYKVRSDKGVVGFVEKENIRAFEEESFIDKKLNKKREEFNKNGQKINIVWEYVHEKSKDLSKESKIAALDVIVPTWFSIVNDEGKVINNADKAYVKEAHEKGYKVWGLVNNSFDPKLTSVILNNDKLRKKVIGQLLLYASLYDLDGINIDFENIYYKDKAKLVQFVEELKDYTKKQNIVLSMDITVPSTSKRWSKVYDREALGRIVDYMAIMTYDEHWASSPVSGSVASIGWVEKGVVNSLKSIPQEKILLGLPFYTRRWKEYKDEFGKIKVESKAISMTYAKKIIDEKNATIIWNEEAGQYYAQYNEDGAVYKIWLEDPRSIALKLSLVEKYDLAGTAAWRRGYEDAKVWAVLQEIIKKGKTYVELGFNE</sequence>